<proteinExistence type="predicted"/>
<evidence type="ECO:0000259" key="3">
    <source>
        <dbReference type="Pfam" id="PF08028"/>
    </source>
</evidence>
<dbReference type="Gene3D" id="2.40.110.10">
    <property type="entry name" value="Butyryl-CoA Dehydrogenase, subunit A, domain 2"/>
    <property type="match status" value="1"/>
</dbReference>
<dbReference type="SUPFAM" id="SSF47203">
    <property type="entry name" value="Acyl-CoA dehydrogenase C-terminal domain-like"/>
    <property type="match status" value="1"/>
</dbReference>
<dbReference type="InterPro" id="IPR013107">
    <property type="entry name" value="Acyl-CoA_DH_C"/>
</dbReference>
<keyword evidence="5" id="KW-1185">Reference proteome</keyword>
<dbReference type="InterPro" id="IPR036250">
    <property type="entry name" value="AcylCo_DH-like_C"/>
</dbReference>
<dbReference type="InterPro" id="IPR013786">
    <property type="entry name" value="AcylCoA_DH/ox_N"/>
</dbReference>
<keyword evidence="1" id="KW-0560">Oxidoreductase</keyword>
<dbReference type="Pfam" id="PF02771">
    <property type="entry name" value="Acyl-CoA_dh_N"/>
    <property type="match status" value="1"/>
</dbReference>
<dbReference type="InterPro" id="IPR037069">
    <property type="entry name" value="AcylCoA_DH/ox_N_sf"/>
</dbReference>
<organism evidence="4 5">
    <name type="scientific">Bradyrhizobium diversitatis</name>
    <dbReference type="NCBI Taxonomy" id="2755406"/>
    <lineage>
        <taxon>Bacteria</taxon>
        <taxon>Pseudomonadati</taxon>
        <taxon>Pseudomonadota</taxon>
        <taxon>Alphaproteobacteria</taxon>
        <taxon>Hyphomicrobiales</taxon>
        <taxon>Nitrobacteraceae</taxon>
        <taxon>Bradyrhizobium</taxon>
    </lineage>
</organism>
<dbReference type="PANTHER" id="PTHR43884">
    <property type="entry name" value="ACYL-COA DEHYDROGENASE"/>
    <property type="match status" value="1"/>
</dbReference>
<accession>A0ABS0PD73</accession>
<dbReference type="Proteomes" id="UP001194539">
    <property type="component" value="Unassembled WGS sequence"/>
</dbReference>
<feature type="domain" description="Acyl-CoA dehydrogenase C-terminal" evidence="3">
    <location>
        <begin position="236"/>
        <end position="364"/>
    </location>
</feature>
<dbReference type="PIRSF" id="PIRSF016578">
    <property type="entry name" value="HsaA"/>
    <property type="match status" value="1"/>
</dbReference>
<dbReference type="InterPro" id="IPR009100">
    <property type="entry name" value="AcylCoA_DH/oxidase_NM_dom_sf"/>
</dbReference>
<evidence type="ECO:0000313" key="4">
    <source>
        <dbReference type="EMBL" id="MBH5391255.1"/>
    </source>
</evidence>
<feature type="domain" description="Acyl-CoA dehydrogenase/oxidase N-terminal" evidence="2">
    <location>
        <begin position="19"/>
        <end position="95"/>
    </location>
</feature>
<name>A0ABS0PD73_9BRAD</name>
<dbReference type="Pfam" id="PF08028">
    <property type="entry name" value="Acyl-CoA_dh_2"/>
    <property type="match status" value="1"/>
</dbReference>
<dbReference type="InterPro" id="IPR046373">
    <property type="entry name" value="Acyl-CoA_Oxase/DH_mid-dom_sf"/>
</dbReference>
<evidence type="ECO:0000256" key="1">
    <source>
        <dbReference type="ARBA" id="ARBA00023002"/>
    </source>
</evidence>
<comment type="caution">
    <text evidence="4">The sequence shown here is derived from an EMBL/GenBank/DDBJ whole genome shotgun (WGS) entry which is preliminary data.</text>
</comment>
<reference evidence="4 5" key="1">
    <citation type="submission" date="2020-07" db="EMBL/GenBank/DDBJ databases">
        <title>Bradyrhizobium diversity isolated from nodules of indigenous legumes of Western Australia.</title>
        <authorList>
            <person name="Klepa M.S."/>
        </authorList>
    </citation>
    <scope>NUCLEOTIDE SEQUENCE [LARGE SCALE GENOMIC DNA]</scope>
    <source>
        <strain evidence="4 5">CNPSo 4019</strain>
    </source>
</reference>
<gene>
    <name evidence="4" type="ORF">H1B27_34000</name>
</gene>
<dbReference type="SUPFAM" id="SSF56645">
    <property type="entry name" value="Acyl-CoA dehydrogenase NM domain-like"/>
    <property type="match status" value="1"/>
</dbReference>
<dbReference type="EMBL" id="JACEGD010000043">
    <property type="protein sequence ID" value="MBH5391255.1"/>
    <property type="molecule type" value="Genomic_DNA"/>
</dbReference>
<dbReference type="Gene3D" id="1.20.140.10">
    <property type="entry name" value="Butyryl-CoA Dehydrogenase, subunit A, domain 3"/>
    <property type="match status" value="1"/>
</dbReference>
<protein>
    <submittedName>
        <fullName evidence="4">Acyl-CoA dehydrogenase family protein</fullName>
    </submittedName>
</protein>
<sequence length="383" mass="41187">MSELSGFGLVERARAIAPFVAREADAIERSRRLTPAVVNALIENGLYRALLPQSLGGAQAAPEAFMQMLEEIAKADASTAWCLGQCSVCAMIAAWLDHDTAQEIFNTPPGILAWGAIAHEARIVEDGYRVTARWDFASGSRQASWLGAHVRIVGADGAPRRNADGSPELRTILFPVARATLHDVWQAIGLAGTGTDSYEVNDLFIPERFTAFRDVPSALREPGPLYKIGTGATFSLGFAAVSLGVARATLDATITLAREKHQSLAAGAMRDNGAVQGLIGRTEGDLRAARAYLYAAANAMWRDLAATGEFSAAHRTAVRLAATWTIHQSARVVDTAYHMAGATAVFRSNPFERRFRDMHAIAQQIQARDAHYEDVGKTLLAGS</sequence>
<dbReference type="Gene3D" id="1.10.540.10">
    <property type="entry name" value="Acyl-CoA dehydrogenase/oxidase, N-terminal domain"/>
    <property type="match status" value="1"/>
</dbReference>
<evidence type="ECO:0000313" key="5">
    <source>
        <dbReference type="Proteomes" id="UP001194539"/>
    </source>
</evidence>
<evidence type="ECO:0000259" key="2">
    <source>
        <dbReference type="Pfam" id="PF02771"/>
    </source>
</evidence>
<dbReference type="RefSeq" id="WP_197969041.1">
    <property type="nucleotide sequence ID" value="NZ_JACEGD010000043.1"/>
</dbReference>
<dbReference type="PANTHER" id="PTHR43884:SF12">
    <property type="entry name" value="ISOVALERYL-COA DEHYDROGENASE, MITOCHONDRIAL-RELATED"/>
    <property type="match status" value="1"/>
</dbReference>